<dbReference type="OrthoDB" id="21416at2759"/>
<dbReference type="SUPFAM" id="SSF48452">
    <property type="entry name" value="TPR-like"/>
    <property type="match status" value="1"/>
</dbReference>
<protein>
    <submittedName>
        <fullName evidence="1">Putative kinesin light chain protein</fullName>
    </submittedName>
</protein>
<dbReference type="KEGG" id="ela:UCREL1_7206"/>
<accession>M7TGF6</accession>
<proteinExistence type="predicted"/>
<evidence type="ECO:0000313" key="2">
    <source>
        <dbReference type="Proteomes" id="UP000012174"/>
    </source>
</evidence>
<dbReference type="Proteomes" id="UP000012174">
    <property type="component" value="Unassembled WGS sequence"/>
</dbReference>
<keyword evidence="2" id="KW-1185">Reference proteome</keyword>
<evidence type="ECO:0000313" key="1">
    <source>
        <dbReference type="EMBL" id="EMR65805.1"/>
    </source>
</evidence>
<name>M7TGF6_EUTLA</name>
<reference evidence="2" key="1">
    <citation type="journal article" date="2013" name="Genome Announc.">
        <title>Draft genome sequence of the grapevine dieback fungus Eutypa lata UCR-EL1.</title>
        <authorList>
            <person name="Blanco-Ulate B."/>
            <person name="Rolshausen P.E."/>
            <person name="Cantu D."/>
        </authorList>
    </citation>
    <scope>NUCLEOTIDE SEQUENCE [LARGE SCALE GENOMIC DNA]</scope>
    <source>
        <strain evidence="2">UCR-EL1</strain>
    </source>
</reference>
<sequence length="190" mass="22404">MQLIKQVRDRLQVITGDQQPDGFDYLQDILEILNGWDEYRLQQKSYDPAEQPAETQKLGIFERLVFVRELVREYTASSRLDDGVAQFQRAKCRLEQRPEVNPRDYRWLLNGLGLLYDQQQKTELALEVQKEALAIQLAAPFPNEFDMSLTTSELGRLHRHLGQYEESEKMHLQALKYLRSMFQETEPQIM</sequence>
<dbReference type="STRING" id="1287681.M7TGF6"/>
<dbReference type="Pfam" id="PF13374">
    <property type="entry name" value="TPR_10"/>
    <property type="match status" value="1"/>
</dbReference>
<dbReference type="InterPro" id="IPR011990">
    <property type="entry name" value="TPR-like_helical_dom_sf"/>
</dbReference>
<dbReference type="Gene3D" id="1.25.40.10">
    <property type="entry name" value="Tetratricopeptide repeat domain"/>
    <property type="match status" value="1"/>
</dbReference>
<gene>
    <name evidence="1" type="ORF">UCREL1_7206</name>
</gene>
<organism evidence="1 2">
    <name type="scientific">Eutypa lata (strain UCR-EL1)</name>
    <name type="common">Grapevine dieback disease fungus</name>
    <name type="synonym">Eutypa armeniacae</name>
    <dbReference type="NCBI Taxonomy" id="1287681"/>
    <lineage>
        <taxon>Eukaryota</taxon>
        <taxon>Fungi</taxon>
        <taxon>Dikarya</taxon>
        <taxon>Ascomycota</taxon>
        <taxon>Pezizomycotina</taxon>
        <taxon>Sordariomycetes</taxon>
        <taxon>Xylariomycetidae</taxon>
        <taxon>Xylariales</taxon>
        <taxon>Diatrypaceae</taxon>
        <taxon>Eutypa</taxon>
    </lineage>
</organism>
<dbReference type="EMBL" id="KB706787">
    <property type="protein sequence ID" value="EMR65805.1"/>
    <property type="molecule type" value="Genomic_DNA"/>
</dbReference>
<dbReference type="HOGENOM" id="CLU_1427983_0_0_1"/>
<dbReference type="AlphaFoldDB" id="M7TGF6"/>